<name>A0A4S3J456_9EURO</name>
<feature type="compositionally biased region" description="Basic and acidic residues" evidence="2">
    <location>
        <begin position="619"/>
        <end position="629"/>
    </location>
</feature>
<protein>
    <submittedName>
        <fullName evidence="3">Uncharacterized protein</fullName>
    </submittedName>
</protein>
<proteinExistence type="predicted"/>
<evidence type="ECO:0000313" key="4">
    <source>
        <dbReference type="Proteomes" id="UP000308092"/>
    </source>
</evidence>
<keyword evidence="4" id="KW-1185">Reference proteome</keyword>
<reference evidence="3 4" key="1">
    <citation type="submission" date="2019-03" db="EMBL/GenBank/DDBJ databases">
        <title>The genome sequence of a newly discovered highly antifungal drug resistant Aspergillus species, Aspergillus tanneri NIH 1004.</title>
        <authorList>
            <person name="Mounaud S."/>
            <person name="Singh I."/>
            <person name="Joardar V."/>
            <person name="Pakala S."/>
            <person name="Pakala S."/>
            <person name="Venepally P."/>
            <person name="Hoover J."/>
            <person name="Nierman W."/>
            <person name="Chung J."/>
            <person name="Losada L."/>
        </authorList>
    </citation>
    <scope>NUCLEOTIDE SEQUENCE [LARGE SCALE GENOMIC DNA]</scope>
    <source>
        <strain evidence="3 4">NIH1004</strain>
    </source>
</reference>
<keyword evidence="1" id="KW-0175">Coiled coil</keyword>
<dbReference type="VEuPathDB" id="FungiDB:EYZ11_013014"/>
<feature type="coiled-coil region" evidence="1">
    <location>
        <begin position="434"/>
        <end position="461"/>
    </location>
</feature>
<evidence type="ECO:0000313" key="3">
    <source>
        <dbReference type="EMBL" id="THC87541.1"/>
    </source>
</evidence>
<dbReference type="Proteomes" id="UP000308092">
    <property type="component" value="Unassembled WGS sequence"/>
</dbReference>
<evidence type="ECO:0000256" key="2">
    <source>
        <dbReference type="SAM" id="MobiDB-lite"/>
    </source>
</evidence>
<feature type="region of interest" description="Disordered" evidence="2">
    <location>
        <begin position="75"/>
        <end position="114"/>
    </location>
</feature>
<feature type="region of interest" description="Disordered" evidence="2">
    <location>
        <begin position="572"/>
        <end position="652"/>
    </location>
</feature>
<dbReference type="EMBL" id="SOSA01001153">
    <property type="protein sequence ID" value="THC87541.1"/>
    <property type="molecule type" value="Genomic_DNA"/>
</dbReference>
<dbReference type="AlphaFoldDB" id="A0A4S3J456"/>
<evidence type="ECO:0000256" key="1">
    <source>
        <dbReference type="SAM" id="Coils"/>
    </source>
</evidence>
<sequence>MWEVHLTLTIREGQHPLRKLPKKEHRLKGLVGKFCERLVAKKRAIKSDSSEHGAEAKYEEGMHTTQQVVIQVTNEKAETRKDRNSMIKKEQLEKGQKNENEDIKKNKEDKKKQNNSRLENLIAENNQLLKAVLYFLFVISVICSEKKTQKTIHQARPTKMTPQQKEMLFSTENSSEGAGANTPKEDDIDFITKRFERRDRLALKASMPVPGTPGAPYFTGQEVTNFLRVMKNLFKRHLIDSDKEKLELLADYSSATVATWISTLAEYETGDFEGVASALKEEYSQQDSVQKIISIHWLTKFVEEERREDDDVGKYLRTFHYVSGELEKMGHLNDYYIRARMLLKGLPETMRQTLIQKERLDPRKLDYKSIKEKVEDLRKLARTFEQFKEEITPTGKTVNFTEFTDPQEQQSSVMIKPNGELPLKVERAKELEAGRTENAELDKLTKQMEELKLSFIELSRKSVLSPQEGHLNRNNAGSYTRNCRFCAKPEHFMDRCLELDKYTKQSVVHIGPDRRVYWGPEGAGGEPLKGGPNQKPMLEQVQERLRDKTYSANLITLEGISSETEEEDLEVVGSGPRTSQNTPPWTVAATKRARLEEEAREEEEIPAVKTYRPGAYSRPDFKGKEEKGSPAKIQRNDQPSKGPEKDQAPKMQKVKLSDLLKGNGPVEEIKRKILQQKIELTTEELIRISPELHKLMFAPQDRWSQLQPRVDEVAFEEEEIEEDKAQYFEALCNSMYYAIRTLEVGVTIKAHDSSWSRKVMIDSGAEINLLHRDFTDNLGLPSSLFCGGRPGVSRMCIGQTFYAPVSYGTVHEKRRIGGCDN</sequence>
<organism evidence="3 4">
    <name type="scientific">Aspergillus tanneri</name>
    <dbReference type="NCBI Taxonomy" id="1220188"/>
    <lineage>
        <taxon>Eukaryota</taxon>
        <taxon>Fungi</taxon>
        <taxon>Dikarya</taxon>
        <taxon>Ascomycota</taxon>
        <taxon>Pezizomycotina</taxon>
        <taxon>Eurotiomycetes</taxon>
        <taxon>Eurotiomycetidae</taxon>
        <taxon>Eurotiales</taxon>
        <taxon>Aspergillaceae</taxon>
        <taxon>Aspergillus</taxon>
        <taxon>Aspergillus subgen. Circumdati</taxon>
    </lineage>
</organism>
<comment type="caution">
    <text evidence="3">The sequence shown here is derived from an EMBL/GenBank/DDBJ whole genome shotgun (WGS) entry which is preliminary data.</text>
</comment>
<dbReference type="STRING" id="1220188.A0A4S3J456"/>
<feature type="compositionally biased region" description="Basic and acidic residues" evidence="2">
    <location>
        <begin position="75"/>
        <end position="112"/>
    </location>
</feature>
<accession>A0A4S3J456</accession>
<gene>
    <name evidence="3" type="ORF">EYZ11_013014</name>
</gene>